<reference evidence="2" key="1">
    <citation type="journal article" date="2019" name="Curr. Biol.">
        <title>Genome Sequence of Striga asiatica Provides Insight into the Evolution of Plant Parasitism.</title>
        <authorList>
            <person name="Yoshida S."/>
            <person name="Kim S."/>
            <person name="Wafula E.K."/>
            <person name="Tanskanen J."/>
            <person name="Kim Y.M."/>
            <person name="Honaas L."/>
            <person name="Yang Z."/>
            <person name="Spallek T."/>
            <person name="Conn C.E."/>
            <person name="Ichihashi Y."/>
            <person name="Cheong K."/>
            <person name="Cui S."/>
            <person name="Der J.P."/>
            <person name="Gundlach H."/>
            <person name="Jiao Y."/>
            <person name="Hori C."/>
            <person name="Ishida J.K."/>
            <person name="Kasahara H."/>
            <person name="Kiba T."/>
            <person name="Kim M.S."/>
            <person name="Koo N."/>
            <person name="Laohavisit A."/>
            <person name="Lee Y.H."/>
            <person name="Lumba S."/>
            <person name="McCourt P."/>
            <person name="Mortimer J.C."/>
            <person name="Mutuku J.M."/>
            <person name="Nomura T."/>
            <person name="Sasaki-Sekimoto Y."/>
            <person name="Seto Y."/>
            <person name="Wang Y."/>
            <person name="Wakatake T."/>
            <person name="Sakakibara H."/>
            <person name="Demura T."/>
            <person name="Yamaguchi S."/>
            <person name="Yoneyama K."/>
            <person name="Manabe R.I."/>
            <person name="Nelson D.C."/>
            <person name="Schulman A.H."/>
            <person name="Timko M.P."/>
            <person name="dePamphilis C.W."/>
            <person name="Choi D."/>
            <person name="Shirasu K."/>
        </authorList>
    </citation>
    <scope>NUCLEOTIDE SEQUENCE [LARGE SCALE GENOMIC DNA]</scope>
    <source>
        <strain evidence="2">cv. UVA1</strain>
    </source>
</reference>
<accession>A0A5A7PP69</accession>
<sequence>MRLSLGGGYEYDELKHFSKWVASIGDEIFDLMGRLLKIQIIRKRRTKCVAIGGGHSPRPLERVTVRILPGKRHSVADSRDVGSVGVPKQADKIWESSTIKGKEKLT</sequence>
<gene>
    <name evidence="1" type="ORF">STAS_10649</name>
</gene>
<comment type="caution">
    <text evidence="1">The sequence shown here is derived from an EMBL/GenBank/DDBJ whole genome shotgun (WGS) entry which is preliminary data.</text>
</comment>
<evidence type="ECO:0000313" key="1">
    <source>
        <dbReference type="EMBL" id="GER34431.1"/>
    </source>
</evidence>
<dbReference type="AlphaFoldDB" id="A0A5A7PP69"/>
<proteinExistence type="predicted"/>
<dbReference type="EMBL" id="BKCP01004894">
    <property type="protein sequence ID" value="GER34431.1"/>
    <property type="molecule type" value="Genomic_DNA"/>
</dbReference>
<keyword evidence="2" id="KW-1185">Reference proteome</keyword>
<protein>
    <submittedName>
        <fullName evidence="1">Cytochrome P450</fullName>
    </submittedName>
</protein>
<dbReference type="Proteomes" id="UP000325081">
    <property type="component" value="Unassembled WGS sequence"/>
</dbReference>
<evidence type="ECO:0000313" key="2">
    <source>
        <dbReference type="Proteomes" id="UP000325081"/>
    </source>
</evidence>
<organism evidence="1 2">
    <name type="scientific">Striga asiatica</name>
    <name type="common">Asiatic witchweed</name>
    <name type="synonym">Buchnera asiatica</name>
    <dbReference type="NCBI Taxonomy" id="4170"/>
    <lineage>
        <taxon>Eukaryota</taxon>
        <taxon>Viridiplantae</taxon>
        <taxon>Streptophyta</taxon>
        <taxon>Embryophyta</taxon>
        <taxon>Tracheophyta</taxon>
        <taxon>Spermatophyta</taxon>
        <taxon>Magnoliopsida</taxon>
        <taxon>eudicotyledons</taxon>
        <taxon>Gunneridae</taxon>
        <taxon>Pentapetalae</taxon>
        <taxon>asterids</taxon>
        <taxon>lamiids</taxon>
        <taxon>Lamiales</taxon>
        <taxon>Orobanchaceae</taxon>
        <taxon>Buchnereae</taxon>
        <taxon>Striga</taxon>
    </lineage>
</organism>
<name>A0A5A7PP69_STRAF</name>